<comment type="caution">
    <text evidence="2">The sequence shown here is derived from an EMBL/GenBank/DDBJ whole genome shotgun (WGS) entry which is preliminary data.</text>
</comment>
<dbReference type="EMBL" id="JAYMYQ010000001">
    <property type="protein sequence ID" value="KAK7360344.1"/>
    <property type="molecule type" value="Genomic_DNA"/>
</dbReference>
<protein>
    <submittedName>
        <fullName evidence="2">Uncharacterized protein</fullName>
    </submittedName>
</protein>
<keyword evidence="3" id="KW-1185">Reference proteome</keyword>
<feature type="region of interest" description="Disordered" evidence="1">
    <location>
        <begin position="240"/>
        <end position="261"/>
    </location>
</feature>
<evidence type="ECO:0000313" key="3">
    <source>
        <dbReference type="Proteomes" id="UP001367508"/>
    </source>
</evidence>
<evidence type="ECO:0000256" key="1">
    <source>
        <dbReference type="SAM" id="MobiDB-lite"/>
    </source>
</evidence>
<proteinExistence type="predicted"/>
<reference evidence="2 3" key="1">
    <citation type="submission" date="2024-01" db="EMBL/GenBank/DDBJ databases">
        <title>The genomes of 5 underutilized Papilionoideae crops provide insights into root nodulation and disease resistanc.</title>
        <authorList>
            <person name="Jiang F."/>
        </authorList>
    </citation>
    <scope>NUCLEOTIDE SEQUENCE [LARGE SCALE GENOMIC DNA]</scope>
    <source>
        <strain evidence="2">LVBAO_FW01</strain>
        <tissue evidence="2">Leaves</tissue>
    </source>
</reference>
<name>A0AAN9MT20_CANGL</name>
<dbReference type="Proteomes" id="UP001367508">
    <property type="component" value="Unassembled WGS sequence"/>
</dbReference>
<sequence>MILSTVAFVRASRAWEAKPLANAYIDQFTLVVIKRRSIDVKILVNQSRSAASVSRSAPITKSKNEHDVSISRRHGTSKSTFSCPSTPTLTDTSSNSSAHPRSLTLAILVLTTCSQTSNLIMHGKKARKKSSRAPGRELCEAIYRMRLYQNQQKARMRNNAWQFCSWNHTSAEGSSSYDDGKQVVDSSPIYGLSQAFTTDYKTKSSAWCQGKTKNFTPAVMEIYAAFNKLKGQKADGMKDYTDGSQLGLKAPSIDRTVDHPE</sequence>
<gene>
    <name evidence="2" type="ORF">VNO77_02330</name>
</gene>
<feature type="region of interest" description="Disordered" evidence="1">
    <location>
        <begin position="53"/>
        <end position="97"/>
    </location>
</feature>
<feature type="compositionally biased region" description="Polar residues" evidence="1">
    <location>
        <begin position="77"/>
        <end position="97"/>
    </location>
</feature>
<dbReference type="AlphaFoldDB" id="A0AAN9MT20"/>
<accession>A0AAN9MT20</accession>
<organism evidence="2 3">
    <name type="scientific">Canavalia gladiata</name>
    <name type="common">Sword bean</name>
    <name type="synonym">Dolichos gladiatus</name>
    <dbReference type="NCBI Taxonomy" id="3824"/>
    <lineage>
        <taxon>Eukaryota</taxon>
        <taxon>Viridiplantae</taxon>
        <taxon>Streptophyta</taxon>
        <taxon>Embryophyta</taxon>
        <taxon>Tracheophyta</taxon>
        <taxon>Spermatophyta</taxon>
        <taxon>Magnoliopsida</taxon>
        <taxon>eudicotyledons</taxon>
        <taxon>Gunneridae</taxon>
        <taxon>Pentapetalae</taxon>
        <taxon>rosids</taxon>
        <taxon>fabids</taxon>
        <taxon>Fabales</taxon>
        <taxon>Fabaceae</taxon>
        <taxon>Papilionoideae</taxon>
        <taxon>50 kb inversion clade</taxon>
        <taxon>NPAAA clade</taxon>
        <taxon>indigoferoid/millettioid clade</taxon>
        <taxon>Phaseoleae</taxon>
        <taxon>Canavalia</taxon>
    </lineage>
</organism>
<evidence type="ECO:0000313" key="2">
    <source>
        <dbReference type="EMBL" id="KAK7360344.1"/>
    </source>
</evidence>